<comment type="caution">
    <text evidence="4">The sequence shown here is derived from an EMBL/GenBank/DDBJ whole genome shotgun (WGS) entry which is preliminary data.</text>
</comment>
<name>A0ABV5KCF0_9ACTN</name>
<gene>
    <name evidence="4" type="ORF">ACFFRI_10875</name>
</gene>
<dbReference type="PANTHER" id="PTHR30055:SF226">
    <property type="entry name" value="HTH-TYPE TRANSCRIPTIONAL REGULATOR PKSA"/>
    <property type="match status" value="1"/>
</dbReference>
<proteinExistence type="predicted"/>
<organism evidence="4 5">
    <name type="scientific">Nocardioides plantarum</name>
    <dbReference type="NCBI Taxonomy" id="29299"/>
    <lineage>
        <taxon>Bacteria</taxon>
        <taxon>Bacillati</taxon>
        <taxon>Actinomycetota</taxon>
        <taxon>Actinomycetes</taxon>
        <taxon>Propionibacteriales</taxon>
        <taxon>Nocardioidaceae</taxon>
        <taxon>Nocardioides</taxon>
    </lineage>
</organism>
<keyword evidence="5" id="KW-1185">Reference proteome</keyword>
<feature type="domain" description="HTH tetR-type" evidence="3">
    <location>
        <begin position="7"/>
        <end position="67"/>
    </location>
</feature>
<evidence type="ECO:0000256" key="1">
    <source>
        <dbReference type="ARBA" id="ARBA00023125"/>
    </source>
</evidence>
<evidence type="ECO:0000259" key="3">
    <source>
        <dbReference type="PROSITE" id="PS50977"/>
    </source>
</evidence>
<evidence type="ECO:0000313" key="5">
    <source>
        <dbReference type="Proteomes" id="UP001589750"/>
    </source>
</evidence>
<sequence>MAARNPRTSRERMVDAAFALFDEQGYDATTVEQIVERAAVSRSTFFRAFGSKDDVIFPRHDELQARIEARLDTGTSQTYRVALREAAGLVLAQYLAEGQVALSRYRLTRSVPALRDREVASMVGYQRLFREHLRRWLAEVGGPDVDLHAELLAASVVTAHNVVLRRWLRGETTDPWHEYDDAMSSVLAAAGDTTGGPAAAQDTTVVVLRGDRPVEEVVQAVRRALEP</sequence>
<reference evidence="4 5" key="1">
    <citation type="submission" date="2024-09" db="EMBL/GenBank/DDBJ databases">
        <authorList>
            <person name="Sun Q."/>
            <person name="Mori K."/>
        </authorList>
    </citation>
    <scope>NUCLEOTIDE SEQUENCE [LARGE SCALE GENOMIC DNA]</scope>
    <source>
        <strain evidence="4 5">JCM 9626</strain>
    </source>
</reference>
<dbReference type="PROSITE" id="PS50977">
    <property type="entry name" value="HTH_TETR_2"/>
    <property type="match status" value="1"/>
</dbReference>
<keyword evidence="1 2" id="KW-0238">DNA-binding</keyword>
<dbReference type="EMBL" id="JBHMDG010000012">
    <property type="protein sequence ID" value="MFB9313545.1"/>
    <property type="molecule type" value="Genomic_DNA"/>
</dbReference>
<dbReference type="Gene3D" id="1.10.357.10">
    <property type="entry name" value="Tetracycline Repressor, domain 2"/>
    <property type="match status" value="1"/>
</dbReference>
<dbReference type="SUPFAM" id="SSF46689">
    <property type="entry name" value="Homeodomain-like"/>
    <property type="match status" value="1"/>
</dbReference>
<evidence type="ECO:0000313" key="4">
    <source>
        <dbReference type="EMBL" id="MFB9313545.1"/>
    </source>
</evidence>
<evidence type="ECO:0000256" key="2">
    <source>
        <dbReference type="PROSITE-ProRule" id="PRU00335"/>
    </source>
</evidence>
<dbReference type="Proteomes" id="UP001589750">
    <property type="component" value="Unassembled WGS sequence"/>
</dbReference>
<accession>A0ABV5KCF0</accession>
<dbReference type="InterPro" id="IPR050109">
    <property type="entry name" value="HTH-type_TetR-like_transc_reg"/>
</dbReference>
<protein>
    <submittedName>
        <fullName evidence="4">TetR/AcrR family transcriptional regulator</fullName>
    </submittedName>
</protein>
<dbReference type="PANTHER" id="PTHR30055">
    <property type="entry name" value="HTH-TYPE TRANSCRIPTIONAL REGULATOR RUTR"/>
    <property type="match status" value="1"/>
</dbReference>
<dbReference type="Pfam" id="PF00440">
    <property type="entry name" value="TetR_N"/>
    <property type="match status" value="1"/>
</dbReference>
<dbReference type="RefSeq" id="WP_140007843.1">
    <property type="nucleotide sequence ID" value="NZ_JBHMDG010000012.1"/>
</dbReference>
<feature type="DNA-binding region" description="H-T-H motif" evidence="2">
    <location>
        <begin position="30"/>
        <end position="49"/>
    </location>
</feature>
<dbReference type="PRINTS" id="PR00455">
    <property type="entry name" value="HTHTETR"/>
</dbReference>
<dbReference type="InterPro" id="IPR009057">
    <property type="entry name" value="Homeodomain-like_sf"/>
</dbReference>
<dbReference type="InterPro" id="IPR001647">
    <property type="entry name" value="HTH_TetR"/>
</dbReference>
<dbReference type="Gene3D" id="1.10.10.60">
    <property type="entry name" value="Homeodomain-like"/>
    <property type="match status" value="1"/>
</dbReference>